<dbReference type="Proteomes" id="UP000807353">
    <property type="component" value="Unassembled WGS sequence"/>
</dbReference>
<organism evidence="1 2">
    <name type="scientific">Collybia nuda</name>
    <dbReference type="NCBI Taxonomy" id="64659"/>
    <lineage>
        <taxon>Eukaryota</taxon>
        <taxon>Fungi</taxon>
        <taxon>Dikarya</taxon>
        <taxon>Basidiomycota</taxon>
        <taxon>Agaricomycotina</taxon>
        <taxon>Agaricomycetes</taxon>
        <taxon>Agaricomycetidae</taxon>
        <taxon>Agaricales</taxon>
        <taxon>Tricholomatineae</taxon>
        <taxon>Clitocybaceae</taxon>
        <taxon>Collybia</taxon>
    </lineage>
</organism>
<name>A0A9P5XZ40_9AGAR</name>
<proteinExistence type="predicted"/>
<evidence type="ECO:0000313" key="2">
    <source>
        <dbReference type="Proteomes" id="UP000807353"/>
    </source>
</evidence>
<accession>A0A9P5XZ40</accession>
<reference evidence="1" key="1">
    <citation type="submission" date="2020-11" db="EMBL/GenBank/DDBJ databases">
        <authorList>
            <consortium name="DOE Joint Genome Institute"/>
            <person name="Ahrendt S."/>
            <person name="Riley R."/>
            <person name="Andreopoulos W."/>
            <person name="Labutti K."/>
            <person name="Pangilinan J."/>
            <person name="Ruiz-Duenas F.J."/>
            <person name="Barrasa J.M."/>
            <person name="Sanchez-Garcia M."/>
            <person name="Camarero S."/>
            <person name="Miyauchi S."/>
            <person name="Serrano A."/>
            <person name="Linde D."/>
            <person name="Babiker R."/>
            <person name="Drula E."/>
            <person name="Ayuso-Fernandez I."/>
            <person name="Pacheco R."/>
            <person name="Padilla G."/>
            <person name="Ferreira P."/>
            <person name="Barriuso J."/>
            <person name="Kellner H."/>
            <person name="Castanera R."/>
            <person name="Alfaro M."/>
            <person name="Ramirez L."/>
            <person name="Pisabarro A.G."/>
            <person name="Kuo A."/>
            <person name="Tritt A."/>
            <person name="Lipzen A."/>
            <person name="He G."/>
            <person name="Yan M."/>
            <person name="Ng V."/>
            <person name="Cullen D."/>
            <person name="Martin F."/>
            <person name="Rosso M.-N."/>
            <person name="Henrissat B."/>
            <person name="Hibbett D."/>
            <person name="Martinez A.T."/>
            <person name="Grigoriev I.V."/>
        </authorList>
    </citation>
    <scope>NUCLEOTIDE SEQUENCE</scope>
    <source>
        <strain evidence="1">CBS 247.69</strain>
    </source>
</reference>
<dbReference type="EMBL" id="MU150299">
    <property type="protein sequence ID" value="KAF9460427.1"/>
    <property type="molecule type" value="Genomic_DNA"/>
</dbReference>
<keyword evidence="2" id="KW-1185">Reference proteome</keyword>
<gene>
    <name evidence="1" type="ORF">BDZ94DRAFT_1266225</name>
</gene>
<dbReference type="AlphaFoldDB" id="A0A9P5XZ40"/>
<protein>
    <submittedName>
        <fullName evidence="1">Uncharacterized protein</fullName>
    </submittedName>
</protein>
<evidence type="ECO:0000313" key="1">
    <source>
        <dbReference type="EMBL" id="KAF9460427.1"/>
    </source>
</evidence>
<comment type="caution">
    <text evidence="1">The sequence shown here is derived from an EMBL/GenBank/DDBJ whole genome shotgun (WGS) entry which is preliminary data.</text>
</comment>
<sequence>MVANYCISRTTASQHLYLWLFFAFFAHIHTRLALNNPPCVYNSSPPRSIPLQ</sequence>